<sequence>MSQIEKPKLHLPYTIGDYILFEELGHGGFSTVYKCKNLRYDDIFAAKVMHITQDNKTQLETYQHEVHNLSRLNHQNVIRLYDAFAEDNILFVILEYCPKGTLADELSKSFPLTKKRLYYLVSHIASALDYCHSNNIVHRDLKLSNVLIDEYDRPKIADFGLSTEIKNGNMLNDFRCSVTYAAPEIFAKSAYDPFMADVWALGVLFYYLICGRSPWESRHFESLRDSITCGCYSIPEEADQDVATLIRRMIVNNPNDRITMKKIRENKLFKHTYFASIGSFQAQNRKRFEKTKPNSRVALNMCKTFRRSSITTLNCSSQRLFKCNCSTNYHCANEIKTFSENDKELREIISE</sequence>
<evidence type="ECO:0000256" key="1">
    <source>
        <dbReference type="ARBA" id="ARBA00022527"/>
    </source>
</evidence>
<dbReference type="RefSeq" id="XP_068353694.1">
    <property type="nucleotide sequence ID" value="XM_068493962.1"/>
</dbReference>
<feature type="domain" description="Protein kinase" evidence="8">
    <location>
        <begin position="18"/>
        <end position="274"/>
    </location>
</feature>
<dbReference type="PROSITE" id="PS00108">
    <property type="entry name" value="PROTEIN_KINASE_ST"/>
    <property type="match status" value="1"/>
</dbReference>
<feature type="binding site" evidence="6">
    <location>
        <position position="47"/>
    </location>
    <ligand>
        <name>ATP</name>
        <dbReference type="ChEBI" id="CHEBI:30616"/>
    </ligand>
</feature>
<reference evidence="9" key="1">
    <citation type="submission" date="2016-10" db="EMBL/GenBank/DDBJ databases">
        <authorList>
            <person name="Benchimol M."/>
            <person name="Almeida L.G."/>
            <person name="Vasconcelos A.T."/>
            <person name="Perreira-Neves A."/>
            <person name="Rosa I.A."/>
            <person name="Tasca T."/>
            <person name="Bogo M.R."/>
            <person name="de Souza W."/>
        </authorList>
    </citation>
    <scope>NUCLEOTIDE SEQUENCE [LARGE SCALE GENOMIC DNA]</scope>
    <source>
        <strain evidence="9">K</strain>
    </source>
</reference>
<keyword evidence="3 6" id="KW-0547">Nucleotide-binding</keyword>
<evidence type="ECO:0000313" key="9">
    <source>
        <dbReference type="EMBL" id="OHT00558.1"/>
    </source>
</evidence>
<evidence type="ECO:0000256" key="2">
    <source>
        <dbReference type="ARBA" id="ARBA00022679"/>
    </source>
</evidence>
<dbReference type="GO" id="GO:0005524">
    <property type="term" value="F:ATP binding"/>
    <property type="evidence" value="ECO:0007669"/>
    <property type="project" value="UniProtKB-UniRule"/>
</dbReference>
<dbReference type="PANTHER" id="PTHR24346:SF82">
    <property type="entry name" value="KP78A-RELATED"/>
    <property type="match status" value="1"/>
</dbReference>
<dbReference type="EMBL" id="MLAK01000949">
    <property type="protein sequence ID" value="OHT00558.1"/>
    <property type="molecule type" value="Genomic_DNA"/>
</dbReference>
<dbReference type="Proteomes" id="UP000179807">
    <property type="component" value="Unassembled WGS sequence"/>
</dbReference>
<dbReference type="PANTHER" id="PTHR24346">
    <property type="entry name" value="MAP/MICROTUBULE AFFINITY-REGULATING KINASE"/>
    <property type="match status" value="1"/>
</dbReference>
<dbReference type="PROSITE" id="PS50011">
    <property type="entry name" value="PROTEIN_KINASE_DOM"/>
    <property type="match status" value="1"/>
</dbReference>
<dbReference type="VEuPathDB" id="TrichDB:TRFO_07876"/>
<dbReference type="PROSITE" id="PS00107">
    <property type="entry name" value="PROTEIN_KINASE_ATP"/>
    <property type="match status" value="1"/>
</dbReference>
<evidence type="ECO:0000313" key="10">
    <source>
        <dbReference type="Proteomes" id="UP000179807"/>
    </source>
</evidence>
<dbReference type="GO" id="GO:0004674">
    <property type="term" value="F:protein serine/threonine kinase activity"/>
    <property type="evidence" value="ECO:0007669"/>
    <property type="project" value="UniProtKB-KW"/>
</dbReference>
<organism evidence="9 10">
    <name type="scientific">Tritrichomonas foetus</name>
    <dbReference type="NCBI Taxonomy" id="1144522"/>
    <lineage>
        <taxon>Eukaryota</taxon>
        <taxon>Metamonada</taxon>
        <taxon>Parabasalia</taxon>
        <taxon>Tritrichomonadida</taxon>
        <taxon>Tritrichomonadidae</taxon>
        <taxon>Tritrichomonas</taxon>
    </lineage>
</organism>
<dbReference type="InterPro" id="IPR011009">
    <property type="entry name" value="Kinase-like_dom_sf"/>
</dbReference>
<dbReference type="AlphaFoldDB" id="A0A1J4JSS0"/>
<name>A0A1J4JSS0_9EUKA</name>
<gene>
    <name evidence="9" type="ORF">TRFO_07876</name>
</gene>
<keyword evidence="2" id="KW-0808">Transferase</keyword>
<evidence type="ECO:0000256" key="5">
    <source>
        <dbReference type="ARBA" id="ARBA00022840"/>
    </source>
</evidence>
<protein>
    <submittedName>
        <fullName evidence="9">CAMK family protein kinase</fullName>
    </submittedName>
</protein>
<evidence type="ECO:0000256" key="7">
    <source>
        <dbReference type="RuleBase" id="RU000304"/>
    </source>
</evidence>
<dbReference type="GO" id="GO:0035556">
    <property type="term" value="P:intracellular signal transduction"/>
    <property type="evidence" value="ECO:0007669"/>
    <property type="project" value="TreeGrafter"/>
</dbReference>
<evidence type="ECO:0000256" key="3">
    <source>
        <dbReference type="ARBA" id="ARBA00022741"/>
    </source>
</evidence>
<dbReference type="InterPro" id="IPR017441">
    <property type="entry name" value="Protein_kinase_ATP_BS"/>
</dbReference>
<dbReference type="GO" id="GO:0005737">
    <property type="term" value="C:cytoplasm"/>
    <property type="evidence" value="ECO:0007669"/>
    <property type="project" value="TreeGrafter"/>
</dbReference>
<keyword evidence="10" id="KW-1185">Reference proteome</keyword>
<dbReference type="GeneID" id="94828666"/>
<evidence type="ECO:0000259" key="8">
    <source>
        <dbReference type="PROSITE" id="PS50011"/>
    </source>
</evidence>
<dbReference type="InterPro" id="IPR008271">
    <property type="entry name" value="Ser/Thr_kinase_AS"/>
</dbReference>
<dbReference type="OrthoDB" id="4062651at2759"/>
<keyword evidence="5 6" id="KW-0067">ATP-binding</keyword>
<dbReference type="FunFam" id="1.10.510.10:FF:000571">
    <property type="entry name" value="Maternal embryonic leucine zipper kinase"/>
    <property type="match status" value="1"/>
</dbReference>
<dbReference type="Pfam" id="PF00069">
    <property type="entry name" value="Pkinase"/>
    <property type="match status" value="1"/>
</dbReference>
<accession>A0A1J4JSS0</accession>
<dbReference type="InterPro" id="IPR000719">
    <property type="entry name" value="Prot_kinase_dom"/>
</dbReference>
<dbReference type="Gene3D" id="1.10.510.10">
    <property type="entry name" value="Transferase(Phosphotransferase) domain 1"/>
    <property type="match status" value="1"/>
</dbReference>
<evidence type="ECO:0000256" key="4">
    <source>
        <dbReference type="ARBA" id="ARBA00022777"/>
    </source>
</evidence>
<comment type="caution">
    <text evidence="9">The sequence shown here is derived from an EMBL/GenBank/DDBJ whole genome shotgun (WGS) entry which is preliminary data.</text>
</comment>
<dbReference type="SUPFAM" id="SSF56112">
    <property type="entry name" value="Protein kinase-like (PK-like)"/>
    <property type="match status" value="1"/>
</dbReference>
<proteinExistence type="inferred from homology"/>
<dbReference type="FunFam" id="3.30.200.20:FF:000042">
    <property type="entry name" value="Aurora kinase A"/>
    <property type="match status" value="1"/>
</dbReference>
<evidence type="ECO:0000256" key="6">
    <source>
        <dbReference type="PROSITE-ProRule" id="PRU10141"/>
    </source>
</evidence>
<dbReference type="SMART" id="SM00220">
    <property type="entry name" value="S_TKc"/>
    <property type="match status" value="1"/>
</dbReference>
<comment type="similarity">
    <text evidence="7">Belongs to the protein kinase superfamily.</text>
</comment>
<keyword evidence="1 7" id="KW-0723">Serine/threonine-protein kinase</keyword>
<keyword evidence="4 9" id="KW-0418">Kinase</keyword>